<comment type="similarity">
    <text evidence="3">Belongs to the UPRTase family.</text>
</comment>
<dbReference type="FunFam" id="3.40.50.2020:FF:000023">
    <property type="entry name" value="Probable uracil phosphoribosyltransferase"/>
    <property type="match status" value="1"/>
</dbReference>
<organism evidence="12">
    <name type="scientific">Perkinsus marinus (strain ATCC 50983 / TXsc)</name>
    <dbReference type="NCBI Taxonomy" id="423536"/>
    <lineage>
        <taxon>Eukaryota</taxon>
        <taxon>Sar</taxon>
        <taxon>Alveolata</taxon>
        <taxon>Perkinsozoa</taxon>
        <taxon>Perkinsea</taxon>
        <taxon>Perkinsida</taxon>
        <taxon>Perkinsidae</taxon>
        <taxon>Perkinsus</taxon>
    </lineage>
</organism>
<comment type="cofactor">
    <cofactor evidence="1">
        <name>Mg(2+)</name>
        <dbReference type="ChEBI" id="CHEBI:18420"/>
    </cofactor>
</comment>
<evidence type="ECO:0000256" key="9">
    <source>
        <dbReference type="ARBA" id="ARBA00023134"/>
    </source>
</evidence>
<dbReference type="InterPro" id="IPR000836">
    <property type="entry name" value="PRTase_dom"/>
</dbReference>
<dbReference type="GO" id="GO:0004845">
    <property type="term" value="F:uracil phosphoribosyltransferase activity"/>
    <property type="evidence" value="ECO:0007669"/>
    <property type="project" value="UniProtKB-EC"/>
</dbReference>
<dbReference type="InterPro" id="IPR029057">
    <property type="entry name" value="PRTase-like"/>
</dbReference>
<gene>
    <name evidence="11" type="ORF">Pmar_PMAR029503</name>
</gene>
<evidence type="ECO:0000259" key="10">
    <source>
        <dbReference type="Pfam" id="PF14681"/>
    </source>
</evidence>
<comment type="pathway">
    <text evidence="2">Pyrimidine metabolism; UMP biosynthesis via salvage pathway; UMP from uracil: step 1/1.</text>
</comment>
<keyword evidence="9" id="KW-0342">GTP-binding</keyword>
<protein>
    <recommendedName>
        <fullName evidence="4">uracil phosphoribosyltransferase</fullName>
        <ecNumber evidence="4">2.4.2.9</ecNumber>
    </recommendedName>
</protein>
<evidence type="ECO:0000256" key="5">
    <source>
        <dbReference type="ARBA" id="ARBA00022533"/>
    </source>
</evidence>
<dbReference type="EMBL" id="GG680950">
    <property type="protein sequence ID" value="EER05339.1"/>
    <property type="molecule type" value="Genomic_DNA"/>
</dbReference>
<sequence length="247" mass="27353">MCGMTPSIVDASDRAEKERIFSTVSRHQGRVHVIGSTLFLKSQMTVLRDSNAGRSDFRRASGCITSMLIRAAIDLGWIRSEERCVTTPTQETVNGVSLSEAGLVAVSVVRAGESMEGPVRQIFPEARTGKILIQRDEETAMPELFYIKLPSGKTSPKILLLDPMLGTAGSSTMAIRCLLRSTECKAKEENIVFLNIVSCPEGIDRLMSRYPKFTWGLLDVKTFDRGVIDIIPLKRNDAKLISKCQER</sequence>
<dbReference type="RefSeq" id="XP_002773523.1">
    <property type="nucleotide sequence ID" value="XM_002773477.1"/>
</dbReference>
<accession>C5LCZ5</accession>
<dbReference type="Proteomes" id="UP000007800">
    <property type="component" value="Unassembled WGS sequence"/>
</dbReference>
<dbReference type="Pfam" id="PF14681">
    <property type="entry name" value="UPRTase"/>
    <property type="match status" value="1"/>
</dbReference>
<evidence type="ECO:0000256" key="4">
    <source>
        <dbReference type="ARBA" id="ARBA00011894"/>
    </source>
</evidence>
<evidence type="ECO:0000313" key="12">
    <source>
        <dbReference type="Proteomes" id="UP000007800"/>
    </source>
</evidence>
<dbReference type="SUPFAM" id="SSF53271">
    <property type="entry name" value="PRTase-like"/>
    <property type="match status" value="1"/>
</dbReference>
<dbReference type="CDD" id="cd06223">
    <property type="entry name" value="PRTases_typeI"/>
    <property type="match status" value="1"/>
</dbReference>
<dbReference type="EC" id="2.4.2.9" evidence="4"/>
<keyword evidence="6" id="KW-0328">Glycosyltransferase</keyword>
<feature type="domain" description="Phosphoribosyltransferase" evidence="10">
    <location>
        <begin position="37"/>
        <end position="214"/>
    </location>
</feature>
<evidence type="ECO:0000256" key="8">
    <source>
        <dbReference type="ARBA" id="ARBA00022741"/>
    </source>
</evidence>
<evidence type="ECO:0000256" key="3">
    <source>
        <dbReference type="ARBA" id="ARBA00009516"/>
    </source>
</evidence>
<evidence type="ECO:0000256" key="6">
    <source>
        <dbReference type="ARBA" id="ARBA00022676"/>
    </source>
</evidence>
<dbReference type="OrthoDB" id="106623at2759"/>
<evidence type="ECO:0000256" key="1">
    <source>
        <dbReference type="ARBA" id="ARBA00001946"/>
    </source>
</evidence>
<dbReference type="GO" id="GO:0005525">
    <property type="term" value="F:GTP binding"/>
    <property type="evidence" value="ECO:0007669"/>
    <property type="project" value="UniProtKB-KW"/>
</dbReference>
<dbReference type="InParanoid" id="C5LCZ5"/>
<evidence type="ECO:0000256" key="2">
    <source>
        <dbReference type="ARBA" id="ARBA00005180"/>
    </source>
</evidence>
<evidence type="ECO:0000313" key="11">
    <source>
        <dbReference type="EMBL" id="EER05339.1"/>
    </source>
</evidence>
<keyword evidence="12" id="KW-1185">Reference proteome</keyword>
<keyword evidence="8" id="KW-0547">Nucleotide-binding</keyword>
<keyword evidence="7 11" id="KW-0808">Transferase</keyword>
<name>C5LCZ5_PERM5</name>
<dbReference type="Gene3D" id="3.40.50.2020">
    <property type="match status" value="1"/>
</dbReference>
<dbReference type="GO" id="GO:0008655">
    <property type="term" value="P:pyrimidine-containing compound salvage"/>
    <property type="evidence" value="ECO:0007669"/>
    <property type="project" value="UniProtKB-ARBA"/>
</dbReference>
<keyword evidence="5" id="KW-0021">Allosteric enzyme</keyword>
<dbReference type="AlphaFoldDB" id="C5LCZ5"/>
<proteinExistence type="inferred from homology"/>
<dbReference type="GeneID" id="9041137"/>
<evidence type="ECO:0000256" key="7">
    <source>
        <dbReference type="ARBA" id="ARBA00022679"/>
    </source>
</evidence>
<reference evidence="11 12" key="1">
    <citation type="submission" date="2008-07" db="EMBL/GenBank/DDBJ databases">
        <authorList>
            <person name="El-Sayed N."/>
            <person name="Caler E."/>
            <person name="Inman J."/>
            <person name="Amedeo P."/>
            <person name="Hass B."/>
            <person name="Wortman J."/>
        </authorList>
    </citation>
    <scope>NUCLEOTIDE SEQUENCE [LARGE SCALE GENOMIC DNA]</scope>
    <source>
        <strain evidence="12">ATCC 50983 / TXsc</strain>
    </source>
</reference>